<dbReference type="EC" id="3.6.3.30" evidence="8"/>
<evidence type="ECO:0000313" key="8">
    <source>
        <dbReference type="EMBL" id="EEC08481.1"/>
    </source>
</evidence>
<dbReference type="EMBL" id="DS757906">
    <property type="protein sequence ID" value="EEC08481.1"/>
    <property type="molecule type" value="Genomic_DNA"/>
</dbReference>
<dbReference type="STRING" id="6945.B7PPF9"/>
<protein>
    <submittedName>
        <fullName evidence="8 9">ABC transporter, putative</fullName>
        <ecNumber evidence="8">3.6.3.30</ecNumber>
    </submittedName>
</protein>
<accession>B7PPF9</accession>
<feature type="transmembrane region" description="Helical" evidence="5">
    <location>
        <begin position="281"/>
        <end position="302"/>
    </location>
</feature>
<dbReference type="GO" id="GO:0005319">
    <property type="term" value="F:lipid transporter activity"/>
    <property type="evidence" value="ECO:0000318"/>
    <property type="project" value="GO_Central"/>
</dbReference>
<organism>
    <name type="scientific">Ixodes scapularis</name>
    <name type="common">Black-legged tick</name>
    <name type="synonym">Deer tick</name>
    <dbReference type="NCBI Taxonomy" id="6945"/>
    <lineage>
        <taxon>Eukaryota</taxon>
        <taxon>Metazoa</taxon>
        <taxon>Ecdysozoa</taxon>
        <taxon>Arthropoda</taxon>
        <taxon>Chelicerata</taxon>
        <taxon>Arachnida</taxon>
        <taxon>Acari</taxon>
        <taxon>Parasitiformes</taxon>
        <taxon>Ixodida</taxon>
        <taxon>Ixodoidea</taxon>
        <taxon>Ixodidae</taxon>
        <taxon>Ixodinae</taxon>
        <taxon>Ixodes</taxon>
    </lineage>
</organism>
<dbReference type="Gene3D" id="3.40.50.300">
    <property type="entry name" value="P-loop containing nucleotide triphosphate hydrolases"/>
    <property type="match status" value="1"/>
</dbReference>
<evidence type="ECO:0000313" key="9">
    <source>
        <dbReference type="EnsemblMetazoa" id="ISCW005657-PA"/>
    </source>
</evidence>
<evidence type="ECO:0000256" key="4">
    <source>
        <dbReference type="ARBA" id="ARBA00023136"/>
    </source>
</evidence>
<dbReference type="VEuPathDB" id="VectorBase:ISCW005657"/>
<feature type="transmembrane region" description="Helical" evidence="5">
    <location>
        <begin position="373"/>
        <end position="397"/>
    </location>
</feature>
<evidence type="ECO:0000256" key="2">
    <source>
        <dbReference type="ARBA" id="ARBA00022692"/>
    </source>
</evidence>
<dbReference type="GO" id="GO:0016887">
    <property type="term" value="F:ATP hydrolysis activity"/>
    <property type="evidence" value="ECO:0007669"/>
    <property type="project" value="InterPro"/>
</dbReference>
<dbReference type="EMBL" id="ABJB010680199">
    <property type="status" value="NOT_ANNOTATED_CDS"/>
    <property type="molecule type" value="Genomic_DNA"/>
</dbReference>
<dbReference type="VEuPathDB" id="VectorBase:ISCP_029031"/>
<dbReference type="Pfam" id="PF12698">
    <property type="entry name" value="ABC2_membrane_3"/>
    <property type="match status" value="1"/>
</dbReference>
<feature type="transmembrane region" description="Helical" evidence="5">
    <location>
        <begin position="31"/>
        <end position="51"/>
    </location>
</feature>
<keyword evidence="8" id="KW-0378">Hydrolase</keyword>
<name>B7PPF9_IXOSC</name>
<dbReference type="EMBL" id="ABJB010293582">
    <property type="status" value="NOT_ANNOTATED_CDS"/>
    <property type="molecule type" value="Genomic_DNA"/>
</dbReference>
<evidence type="ECO:0000313" key="10">
    <source>
        <dbReference type="Proteomes" id="UP000001555"/>
    </source>
</evidence>
<dbReference type="AlphaFoldDB" id="B7PPF9"/>
<dbReference type="PANTHER" id="PTHR19229">
    <property type="entry name" value="ATP-BINDING CASSETTE TRANSPORTER SUBFAMILY A ABCA"/>
    <property type="match status" value="1"/>
</dbReference>
<dbReference type="InterPro" id="IPR013525">
    <property type="entry name" value="ABC2_TM"/>
</dbReference>
<dbReference type="Pfam" id="PF00005">
    <property type="entry name" value="ABC_tran"/>
    <property type="match status" value="1"/>
</dbReference>
<evidence type="ECO:0000259" key="7">
    <source>
        <dbReference type="Pfam" id="PF12698"/>
    </source>
</evidence>
<dbReference type="PaxDb" id="6945-B7PPF9"/>
<feature type="domain" description="ABC transporter" evidence="6">
    <location>
        <begin position="582"/>
        <end position="692"/>
    </location>
</feature>
<dbReference type="EMBL" id="ABJB010843229">
    <property type="status" value="NOT_ANNOTATED_CDS"/>
    <property type="molecule type" value="Genomic_DNA"/>
</dbReference>
<dbReference type="InterPro" id="IPR026082">
    <property type="entry name" value="ABCA"/>
</dbReference>
<dbReference type="EMBL" id="ABJB010982429">
    <property type="status" value="NOT_ANNOTATED_CDS"/>
    <property type="molecule type" value="Genomic_DNA"/>
</dbReference>
<keyword evidence="2 5" id="KW-0812">Transmembrane</keyword>
<dbReference type="InParanoid" id="B7PPF9"/>
<keyword evidence="10" id="KW-1185">Reference proteome</keyword>
<dbReference type="VEuPathDB" id="VectorBase:ISCP_005560"/>
<evidence type="ECO:0000256" key="3">
    <source>
        <dbReference type="ARBA" id="ARBA00022989"/>
    </source>
</evidence>
<dbReference type="GO" id="GO:0005524">
    <property type="term" value="F:ATP binding"/>
    <property type="evidence" value="ECO:0007669"/>
    <property type="project" value="InterPro"/>
</dbReference>
<dbReference type="EnsemblMetazoa" id="ISCW005657-RA">
    <property type="protein sequence ID" value="ISCW005657-PA"/>
    <property type="gene ID" value="ISCW005657"/>
</dbReference>
<evidence type="ECO:0000256" key="5">
    <source>
        <dbReference type="SAM" id="Phobius"/>
    </source>
</evidence>
<proteinExistence type="predicted"/>
<reference evidence="9" key="2">
    <citation type="submission" date="2020-05" db="UniProtKB">
        <authorList>
            <consortium name="EnsemblMetazoa"/>
        </authorList>
    </citation>
    <scope>IDENTIFICATION</scope>
    <source>
        <strain evidence="9">wikel</strain>
    </source>
</reference>
<dbReference type="GO" id="GO:0006869">
    <property type="term" value="P:lipid transport"/>
    <property type="evidence" value="ECO:0000318"/>
    <property type="project" value="GO_Central"/>
</dbReference>
<dbReference type="PANTHER" id="PTHR19229:SF250">
    <property type="entry name" value="ABC TRANSPORTER DOMAIN-CONTAINING PROTEIN-RELATED"/>
    <property type="match status" value="1"/>
</dbReference>
<evidence type="ECO:0000259" key="6">
    <source>
        <dbReference type="Pfam" id="PF00005"/>
    </source>
</evidence>
<dbReference type="EMBL" id="ABJB010636695">
    <property type="status" value="NOT_ANNOTATED_CDS"/>
    <property type="molecule type" value="Genomic_DNA"/>
</dbReference>
<keyword evidence="4 5" id="KW-0472">Membrane</keyword>
<dbReference type="GO" id="GO:0140359">
    <property type="term" value="F:ABC-type transporter activity"/>
    <property type="evidence" value="ECO:0007669"/>
    <property type="project" value="InterPro"/>
</dbReference>
<sequence length="698" mass="76487">MGMAWTGAEPSTWAGLKALLTKRVVLVRRSALATLSACLVPLALFLAAFVVKQHAALSLSNDPDAFLEAPDDPAAISRTREVAVTLGGLYESSRVFLASHPDVPTEFTMSFTSLLKSQGSKLERLSNARGTLLDFARASFVDYAKHYVLGGVFRKNDLQGWHNPFANLSKALAVSLLGTTLLRVHTGHPDAQIWTTLSVGRVRGPGKPLLDAPAKFVWEHTVRARLDAHLSAALVAFTTPWFLAALLSGFVAFPVAETLCRAKELQLMTGVPRSVYCISNWLVDFALYWLTCTALVALFVFFEGLRMQSYGVIEGFGDLGELITDDQKGVLADHGMVVMLQPFTVALVAVLLAYSWVAILFTYLVARFSATVAGAYSAMICIFAIAGSVVTCLYLALADEDVWLYIDLLCLTVPPWSLERSLVKVIRLDAQNQLCSEIVDRSLRNGVAYRAACPSFRPYMEALSLNTGPTIADCCQIARTDAWKEWEPLNILSLDGYGVGVDVVVMLLEGMVLFCFLGWMDSGHGRTAMTGEGEADARTMDQDVELEKEKVEDLQARQAFSEHALVVRNLHKWHEKRHVVRGLYLALPPRECFGLLGVRGAGKTTTLEMIAGLVPMSTGEAYMQAVELPRNQRKWQASVGFCPESGGLLDGLSPYDALRLFAGLRGVPGHRAQELVQSLLSFLELQQDAHRPTGLIRD</sequence>
<feature type="transmembrane region" description="Helical" evidence="5">
    <location>
        <begin position="241"/>
        <end position="260"/>
    </location>
</feature>
<reference evidence="8 10" key="1">
    <citation type="submission" date="2008-03" db="EMBL/GenBank/DDBJ databases">
        <title>Annotation of Ixodes scapularis.</title>
        <authorList>
            <consortium name="Ixodes scapularis Genome Project Consortium"/>
            <person name="Caler E."/>
            <person name="Hannick L.I."/>
            <person name="Bidwell S."/>
            <person name="Joardar V."/>
            <person name="Thiagarajan M."/>
            <person name="Amedeo P."/>
            <person name="Galinsky K.J."/>
            <person name="Schobel S."/>
            <person name="Inman J."/>
            <person name="Hostetler J."/>
            <person name="Miller J."/>
            <person name="Hammond M."/>
            <person name="Megy K."/>
            <person name="Lawson D."/>
            <person name="Kodira C."/>
            <person name="Sutton G."/>
            <person name="Meyer J."/>
            <person name="Hill C.A."/>
            <person name="Birren B."/>
            <person name="Nene V."/>
            <person name="Collins F."/>
            <person name="Alarcon-Chaidez F."/>
            <person name="Wikel S."/>
            <person name="Strausberg R."/>
        </authorList>
    </citation>
    <scope>NUCLEOTIDE SEQUENCE [LARGE SCALE GENOMIC DNA]</scope>
    <source>
        <strain evidence="10">Wikel</strain>
        <strain evidence="8">Wikel colony</strain>
    </source>
</reference>
<dbReference type="InterPro" id="IPR027417">
    <property type="entry name" value="P-loop_NTPase"/>
</dbReference>
<dbReference type="GO" id="GO:0042626">
    <property type="term" value="F:ATPase-coupled transmembrane transporter activity"/>
    <property type="evidence" value="ECO:0000318"/>
    <property type="project" value="GO_Central"/>
</dbReference>
<feature type="transmembrane region" description="Helical" evidence="5">
    <location>
        <begin position="343"/>
        <end position="366"/>
    </location>
</feature>
<dbReference type="HOGENOM" id="CLU_394991_0_0_1"/>
<feature type="transmembrane region" description="Helical" evidence="5">
    <location>
        <begin position="497"/>
        <end position="519"/>
    </location>
</feature>
<keyword evidence="3 5" id="KW-1133">Transmembrane helix</keyword>
<dbReference type="SUPFAM" id="SSF52540">
    <property type="entry name" value="P-loop containing nucleoside triphosphate hydrolases"/>
    <property type="match status" value="1"/>
</dbReference>
<dbReference type="GO" id="GO:0016020">
    <property type="term" value="C:membrane"/>
    <property type="evidence" value="ECO:0007669"/>
    <property type="project" value="UniProtKB-SubCell"/>
</dbReference>
<evidence type="ECO:0000256" key="1">
    <source>
        <dbReference type="ARBA" id="ARBA00004141"/>
    </source>
</evidence>
<dbReference type="VEuPathDB" id="VectorBase:ISCI005657"/>
<comment type="subcellular location">
    <subcellularLocation>
        <location evidence="1">Membrane</location>
        <topology evidence="1">Multi-pass membrane protein</topology>
    </subcellularLocation>
</comment>
<gene>
    <name evidence="8" type="ORF">IscW_ISCW005657</name>
</gene>
<dbReference type="Proteomes" id="UP000001555">
    <property type="component" value="Unassembled WGS sequence"/>
</dbReference>
<feature type="domain" description="ABC-2 type transporter transmembrane" evidence="7">
    <location>
        <begin position="240"/>
        <end position="397"/>
    </location>
</feature>
<dbReference type="InterPro" id="IPR003439">
    <property type="entry name" value="ABC_transporter-like_ATP-bd"/>
</dbReference>
<dbReference type="OrthoDB" id="8061355at2759"/>